<gene>
    <name evidence="2" type="ORF">F5544_04535</name>
</gene>
<dbReference type="AlphaFoldDB" id="A0A6G9Y6I5"/>
<feature type="domain" description="HTH cro/C1-type" evidence="1">
    <location>
        <begin position="16"/>
        <end position="71"/>
    </location>
</feature>
<evidence type="ECO:0000313" key="3">
    <source>
        <dbReference type="Proteomes" id="UP000503540"/>
    </source>
</evidence>
<dbReference type="KEGG" id="nah:F5544_04535"/>
<organism evidence="2 3">
    <name type="scientific">Nocardia arthritidis</name>
    <dbReference type="NCBI Taxonomy" id="228602"/>
    <lineage>
        <taxon>Bacteria</taxon>
        <taxon>Bacillati</taxon>
        <taxon>Actinomycetota</taxon>
        <taxon>Actinomycetes</taxon>
        <taxon>Mycobacteriales</taxon>
        <taxon>Nocardiaceae</taxon>
        <taxon>Nocardia</taxon>
    </lineage>
</organism>
<dbReference type="EMBL" id="CP046172">
    <property type="protein sequence ID" value="QIS08821.1"/>
    <property type="molecule type" value="Genomic_DNA"/>
</dbReference>
<protein>
    <submittedName>
        <fullName evidence="2">Transcriptional regulator</fullName>
    </submittedName>
</protein>
<name>A0A6G9Y6I5_9NOCA</name>
<keyword evidence="3" id="KW-1185">Reference proteome</keyword>
<dbReference type="Pfam" id="PF19054">
    <property type="entry name" value="DUF5753"/>
    <property type="match status" value="1"/>
</dbReference>
<dbReference type="InterPro" id="IPR001387">
    <property type="entry name" value="Cro/C1-type_HTH"/>
</dbReference>
<dbReference type="RefSeq" id="WP_167472010.1">
    <property type="nucleotide sequence ID" value="NZ_CP046172.1"/>
</dbReference>
<dbReference type="Proteomes" id="UP000503540">
    <property type="component" value="Chromosome"/>
</dbReference>
<reference evidence="2 3" key="1">
    <citation type="journal article" date="2019" name="ACS Chem. Biol.">
        <title>Identification and Mobilization of a Cryptic Antibiotic Biosynthesis Gene Locus from a Human-Pathogenic Nocardia Isolate.</title>
        <authorList>
            <person name="Herisse M."/>
            <person name="Ishida K."/>
            <person name="Porter J.L."/>
            <person name="Howden B."/>
            <person name="Hertweck C."/>
            <person name="Stinear T.P."/>
            <person name="Pidot S.J."/>
        </authorList>
    </citation>
    <scope>NUCLEOTIDE SEQUENCE [LARGE SCALE GENOMIC DNA]</scope>
    <source>
        <strain evidence="2 3">AUSMDU00012717</strain>
    </source>
</reference>
<dbReference type="InterPro" id="IPR010982">
    <property type="entry name" value="Lambda_DNA-bd_dom_sf"/>
</dbReference>
<accession>A0A6G9Y6I5</accession>
<dbReference type="GO" id="GO:0003677">
    <property type="term" value="F:DNA binding"/>
    <property type="evidence" value="ECO:0007669"/>
    <property type="project" value="InterPro"/>
</dbReference>
<proteinExistence type="predicted"/>
<dbReference type="InterPro" id="IPR043917">
    <property type="entry name" value="DUF5753"/>
</dbReference>
<dbReference type="SMART" id="SM00530">
    <property type="entry name" value="HTH_XRE"/>
    <property type="match status" value="1"/>
</dbReference>
<evidence type="ECO:0000259" key="1">
    <source>
        <dbReference type="SMART" id="SM00530"/>
    </source>
</evidence>
<evidence type="ECO:0000313" key="2">
    <source>
        <dbReference type="EMBL" id="QIS08821.1"/>
    </source>
</evidence>
<sequence length="287" mass="32555">MAPTSPTVARWELTLRLNEWRKQLGIDVDTAAKALKITRNHWWQIMSDRRALTDDHFEAMMKLFGIGADEQRELRALRNEARERGWWSEYSGLFSDENRRLFGLEHGAQAVQSYEGLLIPGLLQTENYARAIMESDIARIRPVDAERYIEARMRRQKRLIGDDRLQLTAVISQAALVQQTGGSAVLREQLAHLVEMVRNKDASVDVRIVPFSATRRPILSGSPFHLIDFASSVLPTLAWHESVATHGIIDDPARVRELRIIYAQQFESALSQSDSLALIEQTADGIA</sequence>
<dbReference type="SUPFAM" id="SSF47413">
    <property type="entry name" value="lambda repressor-like DNA-binding domains"/>
    <property type="match status" value="1"/>
</dbReference>